<protein>
    <submittedName>
        <fullName evidence="4">Putative secreted protein with PEP-CTERM sorting signal</fullName>
    </submittedName>
</protein>
<proteinExistence type="predicted"/>
<evidence type="ECO:0000259" key="3">
    <source>
        <dbReference type="Pfam" id="PF07589"/>
    </source>
</evidence>
<dbReference type="RefSeq" id="WP_246030755.1">
    <property type="nucleotide sequence ID" value="NZ_JAUFPJ010000006.1"/>
</dbReference>
<feature type="transmembrane region" description="Helical" evidence="1">
    <location>
        <begin position="198"/>
        <end position="215"/>
    </location>
</feature>
<evidence type="ECO:0000256" key="1">
    <source>
        <dbReference type="SAM" id="Phobius"/>
    </source>
</evidence>
<gene>
    <name evidence="4" type="ORF">DFR39_103184</name>
</gene>
<evidence type="ECO:0000256" key="2">
    <source>
        <dbReference type="SAM" id="SignalP"/>
    </source>
</evidence>
<feature type="signal peptide" evidence="2">
    <location>
        <begin position="1"/>
        <end position="22"/>
    </location>
</feature>
<keyword evidence="1" id="KW-1133">Transmembrane helix</keyword>
<dbReference type="Pfam" id="PF07589">
    <property type="entry name" value="PEP-CTERM"/>
    <property type="match status" value="1"/>
</dbReference>
<dbReference type="InterPro" id="IPR013424">
    <property type="entry name" value="Ice-binding_C"/>
</dbReference>
<comment type="caution">
    <text evidence="4">The sequence shown here is derived from an EMBL/GenBank/DDBJ whole genome shotgun (WGS) entry which is preliminary data.</text>
</comment>
<dbReference type="Proteomes" id="UP000295357">
    <property type="component" value="Unassembled WGS sequence"/>
</dbReference>
<feature type="chain" id="PRO_5020466087" evidence="2">
    <location>
        <begin position="23"/>
        <end position="221"/>
    </location>
</feature>
<evidence type="ECO:0000313" key="5">
    <source>
        <dbReference type="Proteomes" id="UP000295357"/>
    </source>
</evidence>
<dbReference type="EMBL" id="SNXE01000003">
    <property type="protein sequence ID" value="TDP11259.1"/>
    <property type="molecule type" value="Genomic_DNA"/>
</dbReference>
<name>A0A4R6N7B7_9BURK</name>
<reference evidence="4 5" key="1">
    <citation type="submission" date="2019-03" db="EMBL/GenBank/DDBJ databases">
        <title>Genomic Encyclopedia of Type Strains, Phase IV (KMG-IV): sequencing the most valuable type-strain genomes for metagenomic binning, comparative biology and taxonomic classification.</title>
        <authorList>
            <person name="Goeker M."/>
        </authorList>
    </citation>
    <scope>NUCLEOTIDE SEQUENCE [LARGE SCALE GENOMIC DNA]</scope>
    <source>
        <strain evidence="4 5">DSM 25082</strain>
    </source>
</reference>
<keyword evidence="1" id="KW-0812">Transmembrane</keyword>
<dbReference type="NCBIfam" id="TIGR02595">
    <property type="entry name" value="PEP_CTERM"/>
    <property type="match status" value="1"/>
</dbReference>
<organism evidence="4 5">
    <name type="scientific">Roseateles asaccharophilus</name>
    <dbReference type="NCBI Taxonomy" id="582607"/>
    <lineage>
        <taxon>Bacteria</taxon>
        <taxon>Pseudomonadati</taxon>
        <taxon>Pseudomonadota</taxon>
        <taxon>Betaproteobacteria</taxon>
        <taxon>Burkholderiales</taxon>
        <taxon>Sphaerotilaceae</taxon>
        <taxon>Roseateles</taxon>
    </lineage>
</organism>
<keyword evidence="2" id="KW-0732">Signal</keyword>
<feature type="domain" description="Ice-binding protein C-terminal" evidence="3">
    <location>
        <begin position="194"/>
        <end position="218"/>
    </location>
</feature>
<dbReference type="AlphaFoldDB" id="A0A4R6N7B7"/>
<accession>A0A4R6N7B7</accession>
<sequence>MRTIPSVLFAAFALGAASAASAAGQLSLVFDKLGPSINVYTSETDDYETGSLYFKDSAGKSFMAFCIEPGQSYATAANGLQSYTVGSFSGDQSKALQGLFSRHYATLGDATQQAAFQMAVWEITNETAKTLSVSQGQGSFYFDGLSQGTNAQNLDFTSLVNSYLGDAVAYQGPARYQITRLSSDNFQDLVTVTAVPEPGTYAMLLAGLGVVGFVARRRQQR</sequence>
<keyword evidence="1" id="KW-0472">Membrane</keyword>
<evidence type="ECO:0000313" key="4">
    <source>
        <dbReference type="EMBL" id="TDP11259.1"/>
    </source>
</evidence>
<keyword evidence="5" id="KW-1185">Reference proteome</keyword>